<evidence type="ECO:0000259" key="1">
    <source>
        <dbReference type="PROSITE" id="PS50222"/>
    </source>
</evidence>
<dbReference type="Pfam" id="PF17936">
    <property type="entry name" value="Big_6"/>
    <property type="match status" value="1"/>
</dbReference>
<gene>
    <name evidence="2" type="ORF">COT51_02180</name>
</gene>
<dbReference type="Proteomes" id="UP000231098">
    <property type="component" value="Unassembled WGS sequence"/>
</dbReference>
<dbReference type="SUPFAM" id="SSF47473">
    <property type="entry name" value="EF-hand"/>
    <property type="match status" value="1"/>
</dbReference>
<name>A0A2H0X9M5_UNCKA</name>
<dbReference type="InterPro" id="IPR036439">
    <property type="entry name" value="Dockerin_dom_sf"/>
</dbReference>
<dbReference type="EMBL" id="PEYV01000034">
    <property type="protein sequence ID" value="PIS21551.1"/>
    <property type="molecule type" value="Genomic_DNA"/>
</dbReference>
<evidence type="ECO:0000313" key="2">
    <source>
        <dbReference type="EMBL" id="PIS21551.1"/>
    </source>
</evidence>
<reference evidence="3" key="1">
    <citation type="submission" date="2017-09" db="EMBL/GenBank/DDBJ databases">
        <title>Depth-based differentiation of microbial function through sediment-hosted aquifers and enrichment of novel symbionts in the deep terrestrial subsurface.</title>
        <authorList>
            <person name="Probst A.J."/>
            <person name="Ladd B."/>
            <person name="Jarett J.K."/>
            <person name="Geller-Mcgrath D.E."/>
            <person name="Sieber C.M.K."/>
            <person name="Emerson J.B."/>
            <person name="Anantharaman K."/>
            <person name="Thomas B.C."/>
            <person name="Malmstrom R."/>
            <person name="Stieglmeier M."/>
            <person name="Klingl A."/>
            <person name="Woyke T."/>
            <person name="Ryan C.M."/>
            <person name="Banfield J.F."/>
        </authorList>
    </citation>
    <scope>NUCLEOTIDE SEQUENCE [LARGE SCALE GENOMIC DNA]</scope>
</reference>
<dbReference type="PROSITE" id="PS50222">
    <property type="entry name" value="EF_HAND_2"/>
    <property type="match status" value="1"/>
</dbReference>
<proteinExistence type="predicted"/>
<dbReference type="Gene3D" id="2.60.40.10">
    <property type="entry name" value="Immunoglobulins"/>
    <property type="match status" value="1"/>
</dbReference>
<feature type="domain" description="EF-hand" evidence="1">
    <location>
        <begin position="228"/>
        <end position="263"/>
    </location>
</feature>
<dbReference type="InterPro" id="IPR011992">
    <property type="entry name" value="EF-hand-dom_pair"/>
</dbReference>
<evidence type="ECO:0000313" key="3">
    <source>
        <dbReference type="Proteomes" id="UP000231098"/>
    </source>
</evidence>
<accession>A0A2H0X9M5</accession>
<dbReference type="InterPro" id="IPR013783">
    <property type="entry name" value="Ig-like_fold"/>
</dbReference>
<comment type="caution">
    <text evidence="2">The sequence shown here is derived from an EMBL/GenBank/DDBJ whole genome shotgun (WGS) entry which is preliminary data.</text>
</comment>
<dbReference type="GO" id="GO:0000272">
    <property type="term" value="P:polysaccharide catabolic process"/>
    <property type="evidence" value="ECO:0007669"/>
    <property type="project" value="InterPro"/>
</dbReference>
<dbReference type="AlphaFoldDB" id="A0A2H0X9M5"/>
<sequence>MLKAIILTIIFCLTIISVFSARPVRAESSVVVSLKVGGDLEDTTLSFSGMTSPKAVVTVTRDGAVIGTTIADDGGRFDFTLTAQTHGIKEYKLYATDRGNLSTSTIGYTINLTENANTSLGNIFLPPTITLDKTKVSQDGTVKFSGISYPSSTITLFFSPHPFSKTAIANNTGYWEYSLEAKDLDAAEYQVYAISAYQSTQSLGSSPFTLKIESATVTTSLLNLKPIEELLRLPEAVALFDPNGDGKIELPELFDVASAWFKEFSKSFGGTCDLNNDGRCDITDFSILMYYIQSE</sequence>
<protein>
    <recommendedName>
        <fullName evidence="1">EF-hand domain-containing protein</fullName>
    </recommendedName>
</protein>
<dbReference type="PROSITE" id="PS00018">
    <property type="entry name" value="EF_HAND_1"/>
    <property type="match status" value="2"/>
</dbReference>
<dbReference type="Gene3D" id="1.10.1330.10">
    <property type="entry name" value="Dockerin domain"/>
    <property type="match status" value="1"/>
</dbReference>
<dbReference type="GO" id="GO:0005509">
    <property type="term" value="F:calcium ion binding"/>
    <property type="evidence" value="ECO:0007669"/>
    <property type="project" value="InterPro"/>
</dbReference>
<dbReference type="InterPro" id="IPR002048">
    <property type="entry name" value="EF_hand_dom"/>
</dbReference>
<dbReference type="InterPro" id="IPR041498">
    <property type="entry name" value="Big_6"/>
</dbReference>
<dbReference type="InterPro" id="IPR018247">
    <property type="entry name" value="EF_Hand_1_Ca_BS"/>
</dbReference>
<organism evidence="2 3">
    <name type="scientific">candidate division WWE3 bacterium CG08_land_8_20_14_0_20_41_15</name>
    <dbReference type="NCBI Taxonomy" id="1975086"/>
    <lineage>
        <taxon>Bacteria</taxon>
        <taxon>Katanobacteria</taxon>
    </lineage>
</organism>